<protein>
    <recommendedName>
        <fullName evidence="1">DUF403 domain-containing protein</fullName>
    </recommendedName>
</protein>
<name>A0A1A7R7U5_9GAMM</name>
<accession>A0A1A7R7U5</accession>
<organism evidence="2 3">
    <name type="scientific">Acinetobacter gandensis</name>
    <dbReference type="NCBI Taxonomy" id="1443941"/>
    <lineage>
        <taxon>Bacteria</taxon>
        <taxon>Pseudomonadati</taxon>
        <taxon>Pseudomonadota</taxon>
        <taxon>Gammaproteobacteria</taxon>
        <taxon>Moraxellales</taxon>
        <taxon>Moraxellaceae</taxon>
        <taxon>Acinetobacter</taxon>
    </lineage>
</organism>
<gene>
    <name evidence="2" type="ORF">A9J31_09960</name>
</gene>
<dbReference type="Pfam" id="PF04168">
    <property type="entry name" value="Alpha-E"/>
    <property type="match status" value="1"/>
</dbReference>
<dbReference type="OrthoDB" id="9803532at2"/>
<dbReference type="STRING" id="1443941.A9J31_09960"/>
<evidence type="ECO:0000259" key="1">
    <source>
        <dbReference type="Pfam" id="PF04168"/>
    </source>
</evidence>
<proteinExistence type="predicted"/>
<reference evidence="3" key="1">
    <citation type="submission" date="2016-06" db="EMBL/GenBank/DDBJ databases">
        <authorList>
            <person name="Radolfova-Krizova L."/>
            <person name="Nemec A."/>
        </authorList>
    </citation>
    <scope>NUCLEOTIDE SEQUENCE [LARGE SCALE GENOMIC DNA]</scope>
    <source>
        <strain evidence="3">ANC 4275</strain>
    </source>
</reference>
<feature type="domain" description="DUF403" evidence="1">
    <location>
        <begin position="7"/>
        <end position="152"/>
    </location>
</feature>
<evidence type="ECO:0000313" key="3">
    <source>
        <dbReference type="Proteomes" id="UP000185753"/>
    </source>
</evidence>
<dbReference type="EMBL" id="LZDS01000029">
    <property type="protein sequence ID" value="OBX27544.1"/>
    <property type="molecule type" value="Genomic_DNA"/>
</dbReference>
<dbReference type="InterPro" id="IPR007296">
    <property type="entry name" value="DUF403"/>
</dbReference>
<dbReference type="RefSeq" id="WP_067767336.1">
    <property type="nucleotide sequence ID" value="NZ_CP183909.1"/>
</dbReference>
<keyword evidence="3" id="KW-1185">Reference proteome</keyword>
<comment type="caution">
    <text evidence="2">The sequence shown here is derived from an EMBL/GenBank/DDBJ whole genome shotgun (WGS) entry which is preliminary data.</text>
</comment>
<sequence length="200" mass="22881">MILLNSNAEHIFWLGRYLTRTQYLCSLFPFQTSDDAVNYAHAFCLPAFDAASLNELVLNPEQPASFSSQFECARGNIQDLRGVLSAKSYAELNQLIRNASDNPGYICDVVNECQEVLETESEDVFLFFSLGQCLEQFDRQLRMHQDTQTTLSKIEHIVSALVSQGWDSLDDAWLKLKAEPNSQNFYHFSDYIQNLFEVNI</sequence>
<evidence type="ECO:0000313" key="2">
    <source>
        <dbReference type="EMBL" id="OBX27544.1"/>
    </source>
</evidence>
<dbReference type="AlphaFoldDB" id="A0A1A7R7U5"/>
<dbReference type="Proteomes" id="UP000185753">
    <property type="component" value="Unassembled WGS sequence"/>
</dbReference>